<dbReference type="GO" id="GO:0017025">
    <property type="term" value="F:TBP-class protein binding"/>
    <property type="evidence" value="ECO:0007669"/>
    <property type="project" value="InterPro"/>
</dbReference>
<dbReference type="Gene3D" id="1.10.472.10">
    <property type="entry name" value="Cyclin-like"/>
    <property type="match status" value="1"/>
</dbReference>
<evidence type="ECO:0000256" key="1">
    <source>
        <dbReference type="ARBA" id="ARBA00023015"/>
    </source>
</evidence>
<organism evidence="4 5">
    <name type="scientific">Aegilops tauschii subsp. strangulata</name>
    <name type="common">Goatgrass</name>
    <dbReference type="NCBI Taxonomy" id="200361"/>
    <lineage>
        <taxon>Eukaryota</taxon>
        <taxon>Viridiplantae</taxon>
        <taxon>Streptophyta</taxon>
        <taxon>Embryophyta</taxon>
        <taxon>Tracheophyta</taxon>
        <taxon>Spermatophyta</taxon>
        <taxon>Magnoliopsida</taxon>
        <taxon>Liliopsida</taxon>
        <taxon>Poales</taxon>
        <taxon>Poaceae</taxon>
        <taxon>BOP clade</taxon>
        <taxon>Pooideae</taxon>
        <taxon>Triticodae</taxon>
        <taxon>Triticeae</taxon>
        <taxon>Triticinae</taxon>
        <taxon>Aegilops</taxon>
    </lineage>
</organism>
<reference evidence="4" key="5">
    <citation type="journal article" date="2021" name="G3 (Bethesda)">
        <title>Aegilops tauschii genome assembly Aet v5.0 features greater sequence contiguity and improved annotation.</title>
        <authorList>
            <person name="Wang L."/>
            <person name="Zhu T."/>
            <person name="Rodriguez J.C."/>
            <person name="Deal K.R."/>
            <person name="Dubcovsky J."/>
            <person name="McGuire P.E."/>
            <person name="Lux T."/>
            <person name="Spannagl M."/>
            <person name="Mayer K.F.X."/>
            <person name="Baldrich P."/>
            <person name="Meyers B.C."/>
            <person name="Huo N."/>
            <person name="Gu Y.Q."/>
            <person name="Zhou H."/>
            <person name="Devos K.M."/>
            <person name="Bennetzen J.L."/>
            <person name="Unver T."/>
            <person name="Budak H."/>
            <person name="Gulick P.J."/>
            <person name="Galiba G."/>
            <person name="Kalapos B."/>
            <person name="Nelson D.R."/>
            <person name="Li P."/>
            <person name="You F.M."/>
            <person name="Luo M.C."/>
            <person name="Dvorak J."/>
        </authorList>
    </citation>
    <scope>NUCLEOTIDE SEQUENCE [LARGE SCALE GENOMIC DNA]</scope>
    <source>
        <strain evidence="4">cv. AL8/78</strain>
    </source>
</reference>
<evidence type="ECO:0000313" key="4">
    <source>
        <dbReference type="EnsemblPlants" id="AET4Gv20650000.3"/>
    </source>
</evidence>
<dbReference type="EnsemblPlants" id="AET4Gv20650000.3">
    <property type="protein sequence ID" value="AET4Gv20650000.3"/>
    <property type="gene ID" value="AET4Gv20650000"/>
</dbReference>
<dbReference type="InterPro" id="IPR013150">
    <property type="entry name" value="TFIIB_cyclin"/>
</dbReference>
<evidence type="ECO:0000259" key="3">
    <source>
        <dbReference type="Pfam" id="PF00382"/>
    </source>
</evidence>
<keyword evidence="2" id="KW-0804">Transcription</keyword>
<dbReference type="InterPro" id="IPR000812">
    <property type="entry name" value="TFIIB"/>
</dbReference>
<name>A0A453IRA1_AEGTS</name>
<dbReference type="PANTHER" id="PTHR11618">
    <property type="entry name" value="TRANSCRIPTION INITIATION FACTOR IIB-RELATED"/>
    <property type="match status" value="1"/>
</dbReference>
<dbReference type="GO" id="GO:0097550">
    <property type="term" value="C:transcription preinitiation complex"/>
    <property type="evidence" value="ECO:0007669"/>
    <property type="project" value="TreeGrafter"/>
</dbReference>
<reference evidence="5" key="2">
    <citation type="journal article" date="2017" name="Nat. Plants">
        <title>The Aegilops tauschii genome reveals multiple impacts of transposons.</title>
        <authorList>
            <person name="Zhao G."/>
            <person name="Zou C."/>
            <person name="Li K."/>
            <person name="Wang K."/>
            <person name="Li T."/>
            <person name="Gao L."/>
            <person name="Zhang X."/>
            <person name="Wang H."/>
            <person name="Yang Z."/>
            <person name="Liu X."/>
            <person name="Jiang W."/>
            <person name="Mao L."/>
            <person name="Kong X."/>
            <person name="Jiao Y."/>
            <person name="Jia J."/>
        </authorList>
    </citation>
    <scope>NUCLEOTIDE SEQUENCE [LARGE SCALE GENOMIC DNA]</scope>
    <source>
        <strain evidence="5">cv. AL8/78</strain>
    </source>
</reference>
<dbReference type="InterPro" id="IPR036915">
    <property type="entry name" value="Cyclin-like_sf"/>
</dbReference>
<dbReference type="GO" id="GO:0070897">
    <property type="term" value="P:transcription preinitiation complex assembly"/>
    <property type="evidence" value="ECO:0007669"/>
    <property type="project" value="InterPro"/>
</dbReference>
<dbReference type="GO" id="GO:0005634">
    <property type="term" value="C:nucleus"/>
    <property type="evidence" value="ECO:0007669"/>
    <property type="project" value="TreeGrafter"/>
</dbReference>
<evidence type="ECO:0000256" key="2">
    <source>
        <dbReference type="ARBA" id="ARBA00023163"/>
    </source>
</evidence>
<dbReference type="SUPFAM" id="SSF47954">
    <property type="entry name" value="Cyclin-like"/>
    <property type="match status" value="1"/>
</dbReference>
<reference evidence="4" key="3">
    <citation type="journal article" date="2017" name="Nature">
        <title>Genome sequence of the progenitor of the wheat D genome Aegilops tauschii.</title>
        <authorList>
            <person name="Luo M.C."/>
            <person name="Gu Y.Q."/>
            <person name="Puiu D."/>
            <person name="Wang H."/>
            <person name="Twardziok S.O."/>
            <person name="Deal K.R."/>
            <person name="Huo N."/>
            <person name="Zhu T."/>
            <person name="Wang L."/>
            <person name="Wang Y."/>
            <person name="McGuire P.E."/>
            <person name="Liu S."/>
            <person name="Long H."/>
            <person name="Ramasamy R.K."/>
            <person name="Rodriguez J.C."/>
            <person name="Van S.L."/>
            <person name="Yuan L."/>
            <person name="Wang Z."/>
            <person name="Xia Z."/>
            <person name="Xiao L."/>
            <person name="Anderson O.D."/>
            <person name="Ouyang S."/>
            <person name="Liang Y."/>
            <person name="Zimin A.V."/>
            <person name="Pertea G."/>
            <person name="Qi P."/>
            <person name="Bennetzen J.L."/>
            <person name="Dai X."/>
            <person name="Dawson M.W."/>
            <person name="Muller H.G."/>
            <person name="Kugler K."/>
            <person name="Rivarola-Duarte L."/>
            <person name="Spannagl M."/>
            <person name="Mayer K.F.X."/>
            <person name="Lu F.H."/>
            <person name="Bevan M.W."/>
            <person name="Leroy P."/>
            <person name="Li P."/>
            <person name="You F.M."/>
            <person name="Sun Q."/>
            <person name="Liu Z."/>
            <person name="Lyons E."/>
            <person name="Wicker T."/>
            <person name="Salzberg S.L."/>
            <person name="Devos K.M."/>
            <person name="Dvorak J."/>
        </authorList>
    </citation>
    <scope>NUCLEOTIDE SEQUENCE [LARGE SCALE GENOMIC DNA]</scope>
    <source>
        <strain evidence="4">cv. AL8/78</strain>
    </source>
</reference>
<reference evidence="5" key="1">
    <citation type="journal article" date="2014" name="Science">
        <title>Ancient hybridizations among the ancestral genomes of bread wheat.</title>
        <authorList>
            <consortium name="International Wheat Genome Sequencing Consortium,"/>
            <person name="Marcussen T."/>
            <person name="Sandve S.R."/>
            <person name="Heier L."/>
            <person name="Spannagl M."/>
            <person name="Pfeifer M."/>
            <person name="Jakobsen K.S."/>
            <person name="Wulff B.B."/>
            <person name="Steuernagel B."/>
            <person name="Mayer K.F."/>
            <person name="Olsen O.A."/>
        </authorList>
    </citation>
    <scope>NUCLEOTIDE SEQUENCE [LARGE SCALE GENOMIC DNA]</scope>
    <source>
        <strain evidence="5">cv. AL8/78</strain>
    </source>
</reference>
<proteinExistence type="predicted"/>
<reference evidence="4" key="4">
    <citation type="submission" date="2019-03" db="UniProtKB">
        <authorList>
            <consortium name="EnsemblPlants"/>
        </authorList>
    </citation>
    <scope>IDENTIFICATION</scope>
</reference>
<keyword evidence="5" id="KW-1185">Reference proteome</keyword>
<dbReference type="Proteomes" id="UP000015105">
    <property type="component" value="Chromosome 4D"/>
</dbReference>
<dbReference type="Pfam" id="PF00382">
    <property type="entry name" value="TFIIB"/>
    <property type="match status" value="1"/>
</dbReference>
<feature type="domain" description="Transcription factor TFIIB cyclin-like" evidence="3">
    <location>
        <begin position="168"/>
        <end position="229"/>
    </location>
</feature>
<keyword evidence="1" id="KW-0805">Transcription regulation</keyword>
<dbReference type="Gramene" id="AET4Gv20650000.3">
    <property type="protein sequence ID" value="AET4Gv20650000.3"/>
    <property type="gene ID" value="AET4Gv20650000"/>
</dbReference>
<dbReference type="PANTHER" id="PTHR11618:SF13">
    <property type="entry name" value="TRANSCRIPTION INITIATION FACTOR IIB"/>
    <property type="match status" value="1"/>
</dbReference>
<dbReference type="AlphaFoldDB" id="A0A453IRA1"/>
<accession>A0A453IRA1</accession>
<protein>
    <recommendedName>
        <fullName evidence="3">Transcription factor TFIIB cyclin-like domain-containing protein</fullName>
    </recommendedName>
</protein>
<sequence>NPEHARPSVPALRTRAAAAAAMSLPTQCPYCRSPAPARCATTQPPLSRPVSECSSCARLVLERHLHTHPFFPLLPSLHPLPLVTPDLAAAAPAPSSPAPNNDDDDPFLPAGFVSAFSAFSLERHPVLARSASAFSGQLAELERALAVDAAASSTPDPAGPMVSVDSLRAYLQIVDVASILRLDRDIADHAFDLFKECSTATCLRNRSVEALATAALVQAIREAREPRTLQVCFCCARALFISVPNSPVRRFIGIYGCVSPSSQDLD</sequence>
<evidence type="ECO:0000313" key="5">
    <source>
        <dbReference type="Proteomes" id="UP000015105"/>
    </source>
</evidence>